<feature type="domain" description="Partial AB-hydrolase lipase" evidence="3">
    <location>
        <begin position="51"/>
        <end position="110"/>
    </location>
</feature>
<dbReference type="STRING" id="3880.A0A072TFG2"/>
<keyword evidence="6" id="KW-1185">Reference proteome</keyword>
<dbReference type="GO" id="GO:0016298">
    <property type="term" value="F:lipase activity"/>
    <property type="evidence" value="ECO:0000318"/>
    <property type="project" value="GO_Central"/>
</dbReference>
<dbReference type="Gene3D" id="3.40.50.1820">
    <property type="entry name" value="alpha/beta hydrolase"/>
    <property type="match status" value="1"/>
</dbReference>
<dbReference type="Proteomes" id="UP000002051">
    <property type="component" value="Unassembled WGS sequence"/>
</dbReference>
<feature type="coiled-coil region" evidence="1">
    <location>
        <begin position="262"/>
        <end position="289"/>
    </location>
</feature>
<feature type="signal peptide" evidence="2">
    <location>
        <begin position="1"/>
        <end position="28"/>
    </location>
</feature>
<dbReference type="SUPFAM" id="SSF53474">
    <property type="entry name" value="alpha/beta-Hydrolases"/>
    <property type="match status" value="1"/>
</dbReference>
<keyword evidence="4" id="KW-0378">Hydrolase</keyword>
<evidence type="ECO:0000313" key="5">
    <source>
        <dbReference type="EnsemblPlants" id="KEH15743"/>
    </source>
</evidence>
<proteinExistence type="predicted"/>
<reference evidence="4 6" key="1">
    <citation type="journal article" date="2011" name="Nature">
        <title>The Medicago genome provides insight into the evolution of rhizobial symbioses.</title>
        <authorList>
            <person name="Young N.D."/>
            <person name="Debelle F."/>
            <person name="Oldroyd G.E."/>
            <person name="Geurts R."/>
            <person name="Cannon S.B."/>
            <person name="Udvardi M.K."/>
            <person name="Benedito V.A."/>
            <person name="Mayer K.F."/>
            <person name="Gouzy J."/>
            <person name="Schoof H."/>
            <person name="Van de Peer Y."/>
            <person name="Proost S."/>
            <person name="Cook D.R."/>
            <person name="Meyers B.C."/>
            <person name="Spannagl M."/>
            <person name="Cheung F."/>
            <person name="De Mita S."/>
            <person name="Krishnakumar V."/>
            <person name="Gundlach H."/>
            <person name="Zhou S."/>
            <person name="Mudge J."/>
            <person name="Bharti A.K."/>
            <person name="Murray J.D."/>
            <person name="Naoumkina M.A."/>
            <person name="Rosen B."/>
            <person name="Silverstein K.A."/>
            <person name="Tang H."/>
            <person name="Rombauts S."/>
            <person name="Zhao P.X."/>
            <person name="Zhou P."/>
            <person name="Barbe V."/>
            <person name="Bardou P."/>
            <person name="Bechner M."/>
            <person name="Bellec A."/>
            <person name="Berger A."/>
            <person name="Berges H."/>
            <person name="Bidwell S."/>
            <person name="Bisseling T."/>
            <person name="Choisne N."/>
            <person name="Couloux A."/>
            <person name="Denny R."/>
            <person name="Deshpande S."/>
            <person name="Dai X."/>
            <person name="Doyle J.J."/>
            <person name="Dudez A.M."/>
            <person name="Farmer A.D."/>
            <person name="Fouteau S."/>
            <person name="Franken C."/>
            <person name="Gibelin C."/>
            <person name="Gish J."/>
            <person name="Goldstein S."/>
            <person name="Gonzalez A.J."/>
            <person name="Green P.J."/>
            <person name="Hallab A."/>
            <person name="Hartog M."/>
            <person name="Hua A."/>
            <person name="Humphray S.J."/>
            <person name="Jeong D.H."/>
            <person name="Jing Y."/>
            <person name="Jocker A."/>
            <person name="Kenton S.M."/>
            <person name="Kim D.J."/>
            <person name="Klee K."/>
            <person name="Lai H."/>
            <person name="Lang C."/>
            <person name="Lin S."/>
            <person name="Macmil S.L."/>
            <person name="Magdelenat G."/>
            <person name="Matthews L."/>
            <person name="McCorrison J."/>
            <person name="Monaghan E.L."/>
            <person name="Mun J.H."/>
            <person name="Najar F.Z."/>
            <person name="Nicholson C."/>
            <person name="Noirot C."/>
            <person name="O'Bleness M."/>
            <person name="Paule C.R."/>
            <person name="Poulain J."/>
            <person name="Prion F."/>
            <person name="Qin B."/>
            <person name="Qu C."/>
            <person name="Retzel E.F."/>
            <person name="Riddle C."/>
            <person name="Sallet E."/>
            <person name="Samain S."/>
            <person name="Samson N."/>
            <person name="Sanders I."/>
            <person name="Saurat O."/>
            <person name="Scarpelli C."/>
            <person name="Schiex T."/>
            <person name="Segurens B."/>
            <person name="Severin A.J."/>
            <person name="Sherrier D.J."/>
            <person name="Shi R."/>
            <person name="Sims S."/>
            <person name="Singer S.R."/>
            <person name="Sinharoy S."/>
            <person name="Sterck L."/>
            <person name="Viollet A."/>
            <person name="Wang B.B."/>
            <person name="Wang K."/>
            <person name="Wang M."/>
            <person name="Wang X."/>
            <person name="Warfsmann J."/>
            <person name="Weissenbach J."/>
            <person name="White D.D."/>
            <person name="White J.D."/>
            <person name="Wiley G.B."/>
            <person name="Wincker P."/>
            <person name="Xing Y."/>
            <person name="Yang L."/>
            <person name="Yao Z."/>
            <person name="Ying F."/>
            <person name="Zhai J."/>
            <person name="Zhou L."/>
            <person name="Zuber A."/>
            <person name="Denarie J."/>
            <person name="Dixon R.A."/>
            <person name="May G.D."/>
            <person name="Schwartz D.C."/>
            <person name="Rogers J."/>
            <person name="Quetier F."/>
            <person name="Town C.D."/>
            <person name="Roe B.A."/>
        </authorList>
    </citation>
    <scope>NUCLEOTIDE SEQUENCE [LARGE SCALE GENOMIC DNA]</scope>
    <source>
        <strain evidence="4">A17</strain>
        <strain evidence="5 6">cv. Jemalong A17</strain>
    </source>
</reference>
<keyword evidence="1" id="KW-0175">Coiled coil</keyword>
<dbReference type="EMBL" id="KL403319">
    <property type="protein sequence ID" value="KEH15743.1"/>
    <property type="molecule type" value="Genomic_DNA"/>
</dbReference>
<protein>
    <submittedName>
        <fullName evidence="4">Alpha/beta hydrolase family protein</fullName>
    </submittedName>
</protein>
<evidence type="ECO:0000313" key="4">
    <source>
        <dbReference type="EMBL" id="KEH15743.1"/>
    </source>
</evidence>
<dbReference type="Pfam" id="PF04083">
    <property type="entry name" value="Abhydro_lipase"/>
    <property type="match status" value="1"/>
</dbReference>
<dbReference type="InterPro" id="IPR006693">
    <property type="entry name" value="AB_hydrolase_lipase"/>
</dbReference>
<evidence type="ECO:0000313" key="6">
    <source>
        <dbReference type="Proteomes" id="UP000002051"/>
    </source>
</evidence>
<reference evidence="5" key="3">
    <citation type="submission" date="2015-06" db="UniProtKB">
        <authorList>
            <consortium name="EnsemblPlants"/>
        </authorList>
    </citation>
    <scope>IDENTIFICATION</scope>
    <source>
        <strain evidence="5">cv. Jemalong A17</strain>
    </source>
</reference>
<dbReference type="InterPro" id="IPR029058">
    <property type="entry name" value="AB_hydrolase_fold"/>
</dbReference>
<dbReference type="PANTHER" id="PTHR11005">
    <property type="entry name" value="LYSOSOMAL ACID LIPASE-RELATED"/>
    <property type="match status" value="1"/>
</dbReference>
<feature type="chain" id="PRO_5014498648" evidence="2">
    <location>
        <begin position="29"/>
        <end position="325"/>
    </location>
</feature>
<dbReference type="PaxDb" id="3880-AES75059"/>
<dbReference type="HOGENOM" id="CLU_856250_0_0_1"/>
<dbReference type="AlphaFoldDB" id="A0A072TFG2"/>
<keyword evidence="2" id="KW-0732">Signal</keyword>
<evidence type="ECO:0000259" key="3">
    <source>
        <dbReference type="Pfam" id="PF04083"/>
    </source>
</evidence>
<dbReference type="GO" id="GO:0006629">
    <property type="term" value="P:lipid metabolic process"/>
    <property type="evidence" value="ECO:0000318"/>
    <property type="project" value="GO_Central"/>
</dbReference>
<dbReference type="EnsemblPlants" id="KEH15743">
    <property type="protein sequence ID" value="KEH15743"/>
    <property type="gene ID" value="MTR_0595s0010"/>
</dbReference>
<sequence>MASLGSMNIVTLTFCVIILTTCNHQAHASSRVFLNKKNDKSPIQGLCASSVTIHGFKCEEHEVITKDGYILSIQRIPEGRSEAKSNVTKKKEPVIVQHGVFVDGATWFLNSPKQNLPMILANNGFDVWIPNTRGTKFSRKHTSLDPSNKTYWDWSWDELVTYEMPAIFDFISKQTGGQKIHYVGHSLGTLTALASLAEGKWENQVKSVALLSPVAYLSQMKSILGQIAARSLLSKECQEKLAQSECVGATWKRKYDEAMLKMETMSGEIEQREHEVHKLRRQIVKKNVQIELRAQGYHNLSAQGSVGSSSKMHIQILMNSLLQRA</sequence>
<reference evidence="4 6" key="2">
    <citation type="journal article" date="2014" name="BMC Genomics">
        <title>An improved genome release (version Mt4.0) for the model legume Medicago truncatula.</title>
        <authorList>
            <person name="Tang H."/>
            <person name="Krishnakumar V."/>
            <person name="Bidwell S."/>
            <person name="Rosen B."/>
            <person name="Chan A."/>
            <person name="Zhou S."/>
            <person name="Gentzbittel L."/>
            <person name="Childs K.L."/>
            <person name="Yandell M."/>
            <person name="Gundlach H."/>
            <person name="Mayer K.F."/>
            <person name="Schwartz D.C."/>
            <person name="Town C.D."/>
        </authorList>
    </citation>
    <scope>GENOME REANNOTATION</scope>
    <source>
        <strain evidence="4">A17</strain>
        <strain evidence="5 6">cv. Jemalong A17</strain>
    </source>
</reference>
<evidence type="ECO:0000256" key="2">
    <source>
        <dbReference type="SAM" id="SignalP"/>
    </source>
</evidence>
<accession>A0A072TFG2</accession>
<dbReference type="eggNOG" id="KOG2624">
    <property type="taxonomic scope" value="Eukaryota"/>
</dbReference>
<evidence type="ECO:0000256" key="1">
    <source>
        <dbReference type="SAM" id="Coils"/>
    </source>
</evidence>
<gene>
    <name evidence="4" type="ORF">MTR_0595s0010</name>
</gene>
<organism evidence="4 6">
    <name type="scientific">Medicago truncatula</name>
    <name type="common">Barrel medic</name>
    <name type="synonym">Medicago tribuloides</name>
    <dbReference type="NCBI Taxonomy" id="3880"/>
    <lineage>
        <taxon>Eukaryota</taxon>
        <taxon>Viridiplantae</taxon>
        <taxon>Streptophyta</taxon>
        <taxon>Embryophyta</taxon>
        <taxon>Tracheophyta</taxon>
        <taxon>Spermatophyta</taxon>
        <taxon>Magnoliopsida</taxon>
        <taxon>eudicotyledons</taxon>
        <taxon>Gunneridae</taxon>
        <taxon>Pentapetalae</taxon>
        <taxon>rosids</taxon>
        <taxon>fabids</taxon>
        <taxon>Fabales</taxon>
        <taxon>Fabaceae</taxon>
        <taxon>Papilionoideae</taxon>
        <taxon>50 kb inversion clade</taxon>
        <taxon>NPAAA clade</taxon>
        <taxon>Hologalegina</taxon>
        <taxon>IRL clade</taxon>
        <taxon>Trifolieae</taxon>
        <taxon>Medicago</taxon>
    </lineage>
</organism>
<name>A0A072TFG2_MEDTR</name>